<dbReference type="Proteomes" id="UP000245753">
    <property type="component" value="Unassembled WGS sequence"/>
</dbReference>
<gene>
    <name evidence="1" type="ORF">DF200_02555</name>
</gene>
<protein>
    <submittedName>
        <fullName evidence="1">Uncharacterized protein</fullName>
    </submittedName>
</protein>
<reference evidence="1 2" key="1">
    <citation type="journal article" date="2018" name="Int. J. Syst. Evol. Microbiol.">
        <title>Bifidobacterium catulorum sp. nov., a novel taxon from the faeces of the baby common marmoset (Callithrix jacchus).</title>
        <authorList>
            <person name="Modesto M."/>
            <person name="Michelini S."/>
            <person name="Oki K."/>
            <person name="Biavati B."/>
            <person name="Watanabe K."/>
            <person name="Mattarelli P."/>
        </authorList>
    </citation>
    <scope>NUCLEOTIDE SEQUENCE [LARGE SCALE GENOMIC DNA]</scope>
    <source>
        <strain evidence="1 2">MRM 8.19</strain>
    </source>
</reference>
<dbReference type="EMBL" id="QFFN01000003">
    <property type="protein sequence ID" value="PWG60494.1"/>
    <property type="molecule type" value="Genomic_DNA"/>
</dbReference>
<evidence type="ECO:0000313" key="2">
    <source>
        <dbReference type="Proteomes" id="UP000245753"/>
    </source>
</evidence>
<keyword evidence="2" id="KW-1185">Reference proteome</keyword>
<organism evidence="1 2">
    <name type="scientific">Bifidobacterium catulorum</name>
    <dbReference type="NCBI Taxonomy" id="1630173"/>
    <lineage>
        <taxon>Bacteria</taxon>
        <taxon>Bacillati</taxon>
        <taxon>Actinomycetota</taxon>
        <taxon>Actinomycetes</taxon>
        <taxon>Bifidobacteriales</taxon>
        <taxon>Bifidobacteriaceae</taxon>
        <taxon>Bifidobacterium</taxon>
    </lineage>
</organism>
<evidence type="ECO:0000313" key="1">
    <source>
        <dbReference type="EMBL" id="PWG60494.1"/>
    </source>
</evidence>
<comment type="caution">
    <text evidence="1">The sequence shown here is derived from an EMBL/GenBank/DDBJ whole genome shotgun (WGS) entry which is preliminary data.</text>
</comment>
<sequence length="102" mass="11463">MGSAQVSLAYRHHEQLASAMIALLREHGDSYGADLAQDLLDHDGPGLSVETCCEAIMEQRINPTSITPLFRLLREEDDVFREESQEFHDYLMDSGTEVIPLD</sequence>
<dbReference type="OrthoDB" id="3233763at2"/>
<name>A0A2U2MUK1_9BIFI</name>
<accession>A0A2U2MUK1</accession>
<proteinExistence type="predicted"/>
<dbReference type="RefSeq" id="WP_109136721.1">
    <property type="nucleotide sequence ID" value="NZ_QFFN01000003.1"/>
</dbReference>
<dbReference type="AlphaFoldDB" id="A0A2U2MUK1"/>